<accession>A0ABS1K953</accession>
<dbReference type="EMBL" id="JAERRC010000047">
    <property type="protein sequence ID" value="MBL0707412.1"/>
    <property type="molecule type" value="Genomic_DNA"/>
</dbReference>
<evidence type="ECO:0000259" key="1">
    <source>
        <dbReference type="Pfam" id="PF05713"/>
    </source>
</evidence>
<name>A0ABS1K953_9MICC</name>
<evidence type="ECO:0000313" key="3">
    <source>
        <dbReference type="Proteomes" id="UP000639051"/>
    </source>
</evidence>
<reference evidence="2 3" key="1">
    <citation type="submission" date="2021-01" db="EMBL/GenBank/DDBJ databases">
        <title>Genome public.</title>
        <authorList>
            <person name="Liu C."/>
            <person name="Sun Q."/>
        </authorList>
    </citation>
    <scope>NUCLEOTIDE SEQUENCE [LARGE SCALE GENOMIC DNA]</scope>
    <source>
        <strain evidence="2 3">JC656</strain>
    </source>
</reference>
<keyword evidence="3" id="KW-1185">Reference proteome</keyword>
<sequence>MSEAERARLYVLEERTGRSPSEILVSGALYAEDSESLAERRALASELMAVRRYLAALSNNVNQLARQANATGEFPEEARTALDRVRVIAERVNATVEGLGR</sequence>
<protein>
    <submittedName>
        <fullName evidence="2">Plasmid mobilization relaxosome protein MobC</fullName>
    </submittedName>
</protein>
<comment type="caution">
    <text evidence="2">The sequence shown here is derived from an EMBL/GenBank/DDBJ whole genome shotgun (WGS) entry which is preliminary data.</text>
</comment>
<evidence type="ECO:0000313" key="2">
    <source>
        <dbReference type="EMBL" id="MBL0707412.1"/>
    </source>
</evidence>
<feature type="domain" description="Bacterial mobilisation" evidence="1">
    <location>
        <begin position="57"/>
        <end position="92"/>
    </location>
</feature>
<dbReference type="InterPro" id="IPR008687">
    <property type="entry name" value="MobC"/>
</dbReference>
<organism evidence="2 3">
    <name type="scientific">Sinomonas cellulolyticus</name>
    <dbReference type="NCBI Taxonomy" id="2801916"/>
    <lineage>
        <taxon>Bacteria</taxon>
        <taxon>Bacillati</taxon>
        <taxon>Actinomycetota</taxon>
        <taxon>Actinomycetes</taxon>
        <taxon>Micrococcales</taxon>
        <taxon>Micrococcaceae</taxon>
        <taxon>Sinomonas</taxon>
    </lineage>
</organism>
<gene>
    <name evidence="2" type="primary">mobC</name>
    <name evidence="2" type="ORF">JJE72_18105</name>
</gene>
<dbReference type="Pfam" id="PF05713">
    <property type="entry name" value="MobC"/>
    <property type="match status" value="1"/>
</dbReference>
<proteinExistence type="predicted"/>
<dbReference type="Proteomes" id="UP000639051">
    <property type="component" value="Unassembled WGS sequence"/>
</dbReference>